<evidence type="ECO:0000313" key="3">
    <source>
        <dbReference type="EMBL" id="MFC0213084.1"/>
    </source>
</evidence>
<accession>A0ABV6DKD0</accession>
<protein>
    <submittedName>
        <fullName evidence="3">Copper amine oxidase N-terminal domain-containing protein</fullName>
    </submittedName>
</protein>
<name>A0ABV6DKD0_9BACL</name>
<feature type="domain" description="Copper amine oxidase-like N-terminal" evidence="2">
    <location>
        <begin position="39"/>
        <end position="145"/>
    </location>
</feature>
<dbReference type="InterPro" id="IPR036582">
    <property type="entry name" value="Mao_N_sf"/>
</dbReference>
<dbReference type="Gene3D" id="3.30.457.10">
    <property type="entry name" value="Copper amine oxidase-like, N-terminal domain"/>
    <property type="match status" value="1"/>
</dbReference>
<dbReference type="Pfam" id="PF07833">
    <property type="entry name" value="Cu_amine_oxidN1"/>
    <property type="match status" value="1"/>
</dbReference>
<evidence type="ECO:0000259" key="2">
    <source>
        <dbReference type="Pfam" id="PF07833"/>
    </source>
</evidence>
<evidence type="ECO:0000256" key="1">
    <source>
        <dbReference type="SAM" id="MobiDB-lite"/>
    </source>
</evidence>
<dbReference type="InterPro" id="IPR012854">
    <property type="entry name" value="Cu_amine_oxidase-like_N"/>
</dbReference>
<dbReference type="EMBL" id="JBHLWN010000046">
    <property type="protein sequence ID" value="MFC0213084.1"/>
    <property type="molecule type" value="Genomic_DNA"/>
</dbReference>
<reference evidence="3 4" key="1">
    <citation type="submission" date="2024-09" db="EMBL/GenBank/DDBJ databases">
        <authorList>
            <person name="Sun Q."/>
            <person name="Mori K."/>
        </authorList>
    </citation>
    <scope>NUCLEOTIDE SEQUENCE [LARGE SCALE GENOMIC DNA]</scope>
    <source>
        <strain evidence="3 4">CCM 7759</strain>
    </source>
</reference>
<dbReference type="SUPFAM" id="SSF55383">
    <property type="entry name" value="Copper amine oxidase, domain N"/>
    <property type="match status" value="1"/>
</dbReference>
<dbReference type="Proteomes" id="UP001589776">
    <property type="component" value="Unassembled WGS sequence"/>
</dbReference>
<organism evidence="3 4">
    <name type="scientific">Paenibacillus chartarius</name>
    <dbReference type="NCBI Taxonomy" id="747481"/>
    <lineage>
        <taxon>Bacteria</taxon>
        <taxon>Bacillati</taxon>
        <taxon>Bacillota</taxon>
        <taxon>Bacilli</taxon>
        <taxon>Bacillales</taxon>
        <taxon>Paenibacillaceae</taxon>
        <taxon>Paenibacillus</taxon>
    </lineage>
</organism>
<proteinExistence type="predicted"/>
<keyword evidence="4" id="KW-1185">Reference proteome</keyword>
<evidence type="ECO:0000313" key="4">
    <source>
        <dbReference type="Proteomes" id="UP001589776"/>
    </source>
</evidence>
<comment type="caution">
    <text evidence="3">The sequence shown here is derived from an EMBL/GenBank/DDBJ whole genome shotgun (WGS) entry which is preliminary data.</text>
</comment>
<sequence>MRMFRAGLAFVFMIMMVASVTMIPGRTAADGEIPPKVFVDTTQMSFEVPPVIIGGTTLVQFRPLFEQMGMSVTWDGDRKRVTGTKEGLNIELVIGGSTATVNGNSVSLSQSAQIIDGHTMVPLRFVGESTGAIVHWDAVNREISIITSDLLKILGMTKEEMEKKLADLAAAAPAPSQPAAEPTPALPSEPAAAPQAAPDAPTEIKAVDLNDLQGLYYGWRDDFGGYECGGMCWDLYTFLPDQRIVIGLPKRGGPETIDCSVDECLSYTIKDGQLTTSNGKSLKIGTTKHGELTVNDVTMTAALPLASGHTLQGTFKHIGYEGLVGIHAFSTSWTEYLTFRSDGTFESTDLSLGTLDVHVTTTHSSTSKSDKGTYSIAGNTLTLTYADQTVVRTVFFLHDDGDIQIGDRMFYIPENE</sequence>
<feature type="region of interest" description="Disordered" evidence="1">
    <location>
        <begin position="169"/>
        <end position="200"/>
    </location>
</feature>
<gene>
    <name evidence="3" type="ORF">ACFFK0_11555</name>
</gene>
<dbReference type="RefSeq" id="WP_377470342.1">
    <property type="nucleotide sequence ID" value="NZ_JBHLWN010000046.1"/>
</dbReference>